<evidence type="ECO:0000313" key="2">
    <source>
        <dbReference type="Proteomes" id="UP001055879"/>
    </source>
</evidence>
<reference evidence="2" key="1">
    <citation type="journal article" date="2022" name="Mol. Ecol. Resour.">
        <title>The genomes of chicory, endive, great burdock and yacon provide insights into Asteraceae palaeo-polyploidization history and plant inulin production.</title>
        <authorList>
            <person name="Fan W."/>
            <person name="Wang S."/>
            <person name="Wang H."/>
            <person name="Wang A."/>
            <person name="Jiang F."/>
            <person name="Liu H."/>
            <person name="Zhao H."/>
            <person name="Xu D."/>
            <person name="Zhang Y."/>
        </authorList>
    </citation>
    <scope>NUCLEOTIDE SEQUENCE [LARGE SCALE GENOMIC DNA]</scope>
    <source>
        <strain evidence="2">cv. Niubang</strain>
    </source>
</reference>
<keyword evidence="2" id="KW-1185">Reference proteome</keyword>
<name>A0ACB8Y799_ARCLA</name>
<gene>
    <name evidence="1" type="ORF">L6452_35484</name>
</gene>
<accession>A0ACB8Y799</accession>
<reference evidence="1 2" key="2">
    <citation type="journal article" date="2022" name="Mol. Ecol. Resour.">
        <title>The genomes of chicory, endive, great burdock and yacon provide insights into Asteraceae paleo-polyploidization history and plant inulin production.</title>
        <authorList>
            <person name="Fan W."/>
            <person name="Wang S."/>
            <person name="Wang H."/>
            <person name="Wang A."/>
            <person name="Jiang F."/>
            <person name="Liu H."/>
            <person name="Zhao H."/>
            <person name="Xu D."/>
            <person name="Zhang Y."/>
        </authorList>
    </citation>
    <scope>NUCLEOTIDE SEQUENCE [LARGE SCALE GENOMIC DNA]</scope>
    <source>
        <strain evidence="2">cv. Niubang</strain>
    </source>
</reference>
<comment type="caution">
    <text evidence="1">The sequence shown here is derived from an EMBL/GenBank/DDBJ whole genome shotgun (WGS) entry which is preliminary data.</text>
</comment>
<evidence type="ECO:0000313" key="1">
    <source>
        <dbReference type="EMBL" id="KAI3680710.1"/>
    </source>
</evidence>
<sequence length="87" mass="8936">MASLVLLLSELLKHHDAEFGNISSSSKPSSFSGGAATVAGGGGSSSGSCATAKRVTGKSLRNGVGGYRREEDFVVDEAELRVCVEFV</sequence>
<dbReference type="EMBL" id="CM042059">
    <property type="protein sequence ID" value="KAI3680710.1"/>
    <property type="molecule type" value="Genomic_DNA"/>
</dbReference>
<protein>
    <submittedName>
        <fullName evidence="1">Uncharacterized protein</fullName>
    </submittedName>
</protein>
<dbReference type="Proteomes" id="UP001055879">
    <property type="component" value="Linkage Group LG13"/>
</dbReference>
<proteinExistence type="predicted"/>
<organism evidence="1 2">
    <name type="scientific">Arctium lappa</name>
    <name type="common">Greater burdock</name>
    <name type="synonym">Lappa major</name>
    <dbReference type="NCBI Taxonomy" id="4217"/>
    <lineage>
        <taxon>Eukaryota</taxon>
        <taxon>Viridiplantae</taxon>
        <taxon>Streptophyta</taxon>
        <taxon>Embryophyta</taxon>
        <taxon>Tracheophyta</taxon>
        <taxon>Spermatophyta</taxon>
        <taxon>Magnoliopsida</taxon>
        <taxon>eudicotyledons</taxon>
        <taxon>Gunneridae</taxon>
        <taxon>Pentapetalae</taxon>
        <taxon>asterids</taxon>
        <taxon>campanulids</taxon>
        <taxon>Asterales</taxon>
        <taxon>Asteraceae</taxon>
        <taxon>Carduoideae</taxon>
        <taxon>Cardueae</taxon>
        <taxon>Arctiinae</taxon>
        <taxon>Arctium</taxon>
    </lineage>
</organism>